<proteinExistence type="predicted"/>
<protein>
    <submittedName>
        <fullName evidence="1">Uncharacterized protein</fullName>
    </submittedName>
</protein>
<reference evidence="1" key="1">
    <citation type="submission" date="2014-11" db="EMBL/GenBank/DDBJ databases">
        <authorList>
            <person name="Amaro Gonzalez C."/>
        </authorList>
    </citation>
    <scope>NUCLEOTIDE SEQUENCE</scope>
</reference>
<dbReference type="EMBL" id="GBXM01028093">
    <property type="protein sequence ID" value="JAH80484.1"/>
    <property type="molecule type" value="Transcribed_RNA"/>
</dbReference>
<dbReference type="AlphaFoldDB" id="A0A0E9VQU3"/>
<sequence length="72" mass="7996">MSWQSLPVSGSILTVSWQGCLHFCSSCSDSCLSCSIRFSLDPSICRVHIFLLPAQQCSFQISEYHPACSMTF</sequence>
<evidence type="ECO:0000313" key="1">
    <source>
        <dbReference type="EMBL" id="JAH80484.1"/>
    </source>
</evidence>
<name>A0A0E9VQU3_ANGAN</name>
<accession>A0A0E9VQU3</accession>
<organism evidence="1">
    <name type="scientific">Anguilla anguilla</name>
    <name type="common">European freshwater eel</name>
    <name type="synonym">Muraena anguilla</name>
    <dbReference type="NCBI Taxonomy" id="7936"/>
    <lineage>
        <taxon>Eukaryota</taxon>
        <taxon>Metazoa</taxon>
        <taxon>Chordata</taxon>
        <taxon>Craniata</taxon>
        <taxon>Vertebrata</taxon>
        <taxon>Euteleostomi</taxon>
        <taxon>Actinopterygii</taxon>
        <taxon>Neopterygii</taxon>
        <taxon>Teleostei</taxon>
        <taxon>Anguilliformes</taxon>
        <taxon>Anguillidae</taxon>
        <taxon>Anguilla</taxon>
    </lineage>
</organism>
<reference evidence="1" key="2">
    <citation type="journal article" date="2015" name="Fish Shellfish Immunol.">
        <title>Early steps in the European eel (Anguilla anguilla)-Vibrio vulnificus interaction in the gills: Role of the RtxA13 toxin.</title>
        <authorList>
            <person name="Callol A."/>
            <person name="Pajuelo D."/>
            <person name="Ebbesson L."/>
            <person name="Teles M."/>
            <person name="MacKenzie S."/>
            <person name="Amaro C."/>
        </authorList>
    </citation>
    <scope>NUCLEOTIDE SEQUENCE</scope>
</reference>